<keyword evidence="3" id="KW-1185">Reference proteome</keyword>
<sequence>MKAGSVPVASLQRPGRAPVYHNSAGTHRGYTGIRPSAELRQRPGLTPVVAGNSPAEPG</sequence>
<dbReference type="EMBL" id="JAIWYP010000013">
    <property type="protein sequence ID" value="KAH3716162.1"/>
    <property type="molecule type" value="Genomic_DNA"/>
</dbReference>
<name>A0A9D4HEA4_DREPO</name>
<reference evidence="2" key="1">
    <citation type="journal article" date="2019" name="bioRxiv">
        <title>The Genome of the Zebra Mussel, Dreissena polymorpha: A Resource for Invasive Species Research.</title>
        <authorList>
            <person name="McCartney M.A."/>
            <person name="Auch B."/>
            <person name="Kono T."/>
            <person name="Mallez S."/>
            <person name="Zhang Y."/>
            <person name="Obille A."/>
            <person name="Becker A."/>
            <person name="Abrahante J.E."/>
            <person name="Garbe J."/>
            <person name="Badalamenti J.P."/>
            <person name="Herman A."/>
            <person name="Mangelson H."/>
            <person name="Liachko I."/>
            <person name="Sullivan S."/>
            <person name="Sone E.D."/>
            <person name="Koren S."/>
            <person name="Silverstein K.A.T."/>
            <person name="Beckman K.B."/>
            <person name="Gohl D.M."/>
        </authorList>
    </citation>
    <scope>NUCLEOTIDE SEQUENCE</scope>
    <source>
        <strain evidence="2">Duluth1</strain>
        <tissue evidence="2">Whole animal</tissue>
    </source>
</reference>
<accession>A0A9D4HEA4</accession>
<dbReference type="Proteomes" id="UP000828390">
    <property type="component" value="Unassembled WGS sequence"/>
</dbReference>
<evidence type="ECO:0000256" key="1">
    <source>
        <dbReference type="SAM" id="MobiDB-lite"/>
    </source>
</evidence>
<evidence type="ECO:0000313" key="2">
    <source>
        <dbReference type="EMBL" id="KAH3716162.1"/>
    </source>
</evidence>
<feature type="region of interest" description="Disordered" evidence="1">
    <location>
        <begin position="1"/>
        <end position="58"/>
    </location>
</feature>
<dbReference type="AlphaFoldDB" id="A0A9D4HEA4"/>
<protein>
    <submittedName>
        <fullName evidence="2">Uncharacterized protein</fullName>
    </submittedName>
</protein>
<proteinExistence type="predicted"/>
<comment type="caution">
    <text evidence="2">The sequence shown here is derived from an EMBL/GenBank/DDBJ whole genome shotgun (WGS) entry which is preliminary data.</text>
</comment>
<reference evidence="2" key="2">
    <citation type="submission" date="2020-11" db="EMBL/GenBank/DDBJ databases">
        <authorList>
            <person name="McCartney M.A."/>
            <person name="Auch B."/>
            <person name="Kono T."/>
            <person name="Mallez S."/>
            <person name="Becker A."/>
            <person name="Gohl D.M."/>
            <person name="Silverstein K.A.T."/>
            <person name="Koren S."/>
            <person name="Bechman K.B."/>
            <person name="Herman A."/>
            <person name="Abrahante J.E."/>
            <person name="Garbe J."/>
        </authorList>
    </citation>
    <scope>NUCLEOTIDE SEQUENCE</scope>
    <source>
        <strain evidence="2">Duluth1</strain>
        <tissue evidence="2">Whole animal</tissue>
    </source>
</reference>
<organism evidence="2 3">
    <name type="scientific">Dreissena polymorpha</name>
    <name type="common">Zebra mussel</name>
    <name type="synonym">Mytilus polymorpha</name>
    <dbReference type="NCBI Taxonomy" id="45954"/>
    <lineage>
        <taxon>Eukaryota</taxon>
        <taxon>Metazoa</taxon>
        <taxon>Spiralia</taxon>
        <taxon>Lophotrochozoa</taxon>
        <taxon>Mollusca</taxon>
        <taxon>Bivalvia</taxon>
        <taxon>Autobranchia</taxon>
        <taxon>Heteroconchia</taxon>
        <taxon>Euheterodonta</taxon>
        <taxon>Imparidentia</taxon>
        <taxon>Neoheterodontei</taxon>
        <taxon>Myida</taxon>
        <taxon>Dreissenoidea</taxon>
        <taxon>Dreissenidae</taxon>
        <taxon>Dreissena</taxon>
    </lineage>
</organism>
<evidence type="ECO:0000313" key="3">
    <source>
        <dbReference type="Proteomes" id="UP000828390"/>
    </source>
</evidence>
<gene>
    <name evidence="2" type="ORF">DPMN_058881</name>
</gene>